<evidence type="ECO:0000256" key="2">
    <source>
        <dbReference type="SAM" id="SignalP"/>
    </source>
</evidence>
<feature type="region of interest" description="Disordered" evidence="1">
    <location>
        <begin position="309"/>
        <end position="329"/>
    </location>
</feature>
<feature type="domain" description="Methyltransferase FkbM" evidence="3">
    <location>
        <begin position="671"/>
        <end position="821"/>
    </location>
</feature>
<dbReference type="Gene3D" id="3.40.50.150">
    <property type="entry name" value="Vaccinia Virus protein VP39"/>
    <property type="match status" value="4"/>
</dbReference>
<keyword evidence="2" id="KW-0732">Signal</keyword>
<feature type="domain" description="Methyltransferase FkbM" evidence="3">
    <location>
        <begin position="968"/>
        <end position="1117"/>
    </location>
</feature>
<reference evidence="4" key="1">
    <citation type="submission" date="2023-08" db="EMBL/GenBank/DDBJ databases">
        <authorList>
            <person name="Chen Y."/>
            <person name="Shah S."/>
            <person name="Dougan E. K."/>
            <person name="Thang M."/>
            <person name="Chan C."/>
        </authorList>
    </citation>
    <scope>NUCLEOTIDE SEQUENCE</scope>
</reference>
<feature type="signal peptide" evidence="2">
    <location>
        <begin position="1"/>
        <end position="24"/>
    </location>
</feature>
<dbReference type="PANTHER" id="PTHR34203">
    <property type="entry name" value="METHYLTRANSFERASE, FKBM FAMILY PROTEIN"/>
    <property type="match status" value="1"/>
</dbReference>
<evidence type="ECO:0000259" key="3">
    <source>
        <dbReference type="Pfam" id="PF05050"/>
    </source>
</evidence>
<evidence type="ECO:0000313" key="4">
    <source>
        <dbReference type="EMBL" id="CAJ1407318.1"/>
    </source>
</evidence>
<accession>A0AA36NLG0</accession>
<organism evidence="4 5">
    <name type="scientific">Effrenium voratum</name>
    <dbReference type="NCBI Taxonomy" id="2562239"/>
    <lineage>
        <taxon>Eukaryota</taxon>
        <taxon>Sar</taxon>
        <taxon>Alveolata</taxon>
        <taxon>Dinophyceae</taxon>
        <taxon>Suessiales</taxon>
        <taxon>Symbiodiniaceae</taxon>
        <taxon>Effrenium</taxon>
    </lineage>
</organism>
<evidence type="ECO:0000313" key="5">
    <source>
        <dbReference type="Proteomes" id="UP001178507"/>
    </source>
</evidence>
<dbReference type="PANTHER" id="PTHR34203:SF15">
    <property type="entry name" value="SLL1173 PROTEIN"/>
    <property type="match status" value="1"/>
</dbReference>
<dbReference type="SUPFAM" id="SSF53335">
    <property type="entry name" value="S-adenosyl-L-methionine-dependent methyltransferases"/>
    <property type="match status" value="4"/>
</dbReference>
<dbReference type="AlphaFoldDB" id="A0AA36NLG0"/>
<dbReference type="Pfam" id="PF05050">
    <property type="entry name" value="Methyltransf_21"/>
    <property type="match status" value="3"/>
</dbReference>
<name>A0AA36NLG0_9DINO</name>
<feature type="compositionally biased region" description="Polar residues" evidence="1">
    <location>
        <begin position="318"/>
        <end position="329"/>
    </location>
</feature>
<dbReference type="EMBL" id="CAUJNA010003667">
    <property type="protein sequence ID" value="CAJ1407318.1"/>
    <property type="molecule type" value="Genomic_DNA"/>
</dbReference>
<dbReference type="NCBIfam" id="TIGR01444">
    <property type="entry name" value="fkbM_fam"/>
    <property type="match status" value="4"/>
</dbReference>
<feature type="region of interest" description="Disordered" evidence="1">
    <location>
        <begin position="858"/>
        <end position="878"/>
    </location>
</feature>
<feature type="compositionally biased region" description="Polar residues" evidence="1">
    <location>
        <begin position="867"/>
        <end position="878"/>
    </location>
</feature>
<proteinExistence type="predicted"/>
<dbReference type="InterPro" id="IPR052514">
    <property type="entry name" value="SAM-dependent_MTase"/>
</dbReference>
<keyword evidence="5" id="KW-1185">Reference proteome</keyword>
<comment type="caution">
    <text evidence="4">The sequence shown here is derived from an EMBL/GenBank/DDBJ whole genome shotgun (WGS) entry which is preliminary data.</text>
</comment>
<protein>
    <recommendedName>
        <fullName evidence="3">Methyltransferase FkbM domain-containing protein</fullName>
    </recommendedName>
</protein>
<dbReference type="Proteomes" id="UP001178507">
    <property type="component" value="Unassembled WGS sequence"/>
</dbReference>
<dbReference type="InterPro" id="IPR029063">
    <property type="entry name" value="SAM-dependent_MTases_sf"/>
</dbReference>
<gene>
    <name evidence="4" type="ORF">EVOR1521_LOCUS29049</name>
</gene>
<sequence>MMRRKYWALAVLCASLVFLLYNRSFNICSTGLCSDRRIQPVRPVQAAETLPATTTRDPTPKSCLPAGMRVARTSAGFDMVVLEKDDIVSNDIYTKHEWEIARTEDMARRAGTTLPPGGTFLDIGANIGYYTLLFAQKGFNVIAVEAMTRNRQAIMGSLCLNPQLQERVTIVPAALVAPWEVDKGHCVVKSTNYKVNIGNGFLNCKQGESCQSGDENCQTVPVKTLDTVLEDLAPSSVDVVKMDVEVYECHVLAGGGSLFAHFQPKLLQIETAWGNTSACVHEQAEKHGYREQKFGGDTAMVRIGHEAPELQQAPADIGTSTQASSSTTLDPAPIFKQSVISTSTLSATPAGISDSMRNMCVPAGMRVAAVSAGFDMVVFSEDDLVSSEIVATQRWEIDNLEQMASKAGTTLPPGGTFLDIGANLGYYTLLFAQKGFNVIAVEAMTRNRQAIMGSLCLNPQLQERVTIVPAALVAPWEAFGRCVIQATPHRQSSGQLLCPKTCPDADCEEVALETLDAVLARLKPQGVAVAKIDIDLCRVLAGGESLFQYHPKILQIQTGQAKCALAVAVKHGYHALQGGAMLVDVGTDVPHSDAISTVSQAGSPALDRLTKCRPPGMRVASTSAGFDMVVLEKDDIVSNDIYMKHEWEIARPEDMARRAGTTLPPGGTFLDIGANIGYYTLLFAQKGFNVIAVEAMTRNRQAIMGSLCLNPQLQERVTIVPAALVAPWEVDKGHCVVKSTNYKVNIGNGFLNCKQGESCQSGDENCQTVPVKTLDTVLEDLAPSSVDVVKMDVEVYECHVLAGGGSLFAHFQPKLLQIETAWGNTSACVHEQAEKHGYREQKFGGDTAMVRIGHEAPELQQAPADIGTSTQASSSTTLDPAPIFKQSVISTSTLSTTPAGISDSMRDMCVPAGMRVATVSAGFHMVVLKSKDIVSQEIYSFHHWEVNDAEHMARRAGTTLPPGGTFLDIGANIGYYTLLFAQKGFNVIAVEAMTRNRQAIMGSLCLNPQLQERVTIVPAALVAPWEVDKGHCVVKSTNYKVNIGNGFLNCKQGESCQSGDENCQTVPVKTLDTVLEDLAPSSVDVVKMDVEVYECNVLAGGGSLFTHFHPKLLQIETAWGNASHCVQAAALQYGYSTKKVAGDTAMVSKPL</sequence>
<dbReference type="InterPro" id="IPR006342">
    <property type="entry name" value="FkbM_mtfrase"/>
</dbReference>
<feature type="chain" id="PRO_5041278548" description="Methyltransferase FkbM domain-containing protein" evidence="2">
    <location>
        <begin position="25"/>
        <end position="1151"/>
    </location>
</feature>
<evidence type="ECO:0000256" key="1">
    <source>
        <dbReference type="SAM" id="MobiDB-lite"/>
    </source>
</evidence>
<feature type="domain" description="Methyltransferase FkbM" evidence="3">
    <location>
        <begin position="122"/>
        <end position="272"/>
    </location>
</feature>